<gene>
    <name evidence="1" type="ORF">CLIB1444_07S03818</name>
</gene>
<proteinExistence type="predicted"/>
<name>A0ACA9YAJ6_9ASCO</name>
<dbReference type="Proteomes" id="UP001152531">
    <property type="component" value="Unassembled WGS sequence"/>
</dbReference>
<reference evidence="1" key="1">
    <citation type="submission" date="2022-06" db="EMBL/GenBank/DDBJ databases">
        <authorList>
            <person name="Legras J.-L."/>
            <person name="Devillers H."/>
            <person name="Grondin C."/>
        </authorList>
    </citation>
    <scope>NUCLEOTIDE SEQUENCE</scope>
    <source>
        <strain evidence="1">CLIB 1444</strain>
    </source>
</reference>
<evidence type="ECO:0000313" key="2">
    <source>
        <dbReference type="Proteomes" id="UP001152531"/>
    </source>
</evidence>
<dbReference type="EMBL" id="CALSDN010000007">
    <property type="protein sequence ID" value="CAH6721848.1"/>
    <property type="molecule type" value="Genomic_DNA"/>
</dbReference>
<protein>
    <submittedName>
        <fullName evidence="1">Uncharacterized protein</fullName>
    </submittedName>
</protein>
<accession>A0ACA9YAJ6</accession>
<organism evidence="1 2">
    <name type="scientific">[Candida] jaroonii</name>
    <dbReference type="NCBI Taxonomy" id="467808"/>
    <lineage>
        <taxon>Eukaryota</taxon>
        <taxon>Fungi</taxon>
        <taxon>Dikarya</taxon>
        <taxon>Ascomycota</taxon>
        <taxon>Saccharomycotina</taxon>
        <taxon>Pichiomycetes</taxon>
        <taxon>Debaryomycetaceae</taxon>
        <taxon>Yamadazyma</taxon>
    </lineage>
</organism>
<evidence type="ECO:0000313" key="1">
    <source>
        <dbReference type="EMBL" id="CAH6721848.1"/>
    </source>
</evidence>
<comment type="caution">
    <text evidence="1">The sequence shown here is derived from an EMBL/GenBank/DDBJ whole genome shotgun (WGS) entry which is preliminary data.</text>
</comment>
<keyword evidence="2" id="KW-1185">Reference proteome</keyword>
<sequence length="466" mass="54438">MDQVLESISKGDEIIDNLNELGTLLREETNRADHLVLEFIPTVLSLYKEDQQVNNEVIRVLVNFTADNDANRCELLKYDEFWKGLDYSNDRVKILLNQFILNSEKTKDFMDFFHNLDIYKYLKNFEELWEFLSELIIPERLDDTLKYHATGIIDEIIKGFVDLDDEDQEFASLVLCNITQFNDLSSHQIQKIYPLFAFTEQSRPNRYLFSTIGNLSSMDNFDDFHEVKYAIEHYQDTTNLYLKSSFFMVVGNYITSKEKQAQVLNYSLVEDYFKSNFNDVVQYQSIHMIKNLLTEDNAHVVINEGNLLNYCKVLKDNKSYYPEIYQVFITFLKKLATFTNDSTLEIWNIIDDEDIWTKLAVNATGDVNEKVIISSFKVPLESHKLLDNLKSMAILLNNKVVNNNNIDKYRSQIIEELGKLIELLINSERNNQFKVLSNNSKFVAVSLMKLEDEDINVVCKKIIATQ</sequence>